<comment type="caution">
    <text evidence="1">The sequence shown here is derived from an EMBL/GenBank/DDBJ whole genome shotgun (WGS) entry which is preliminary data.</text>
</comment>
<dbReference type="Proteomes" id="UP000383932">
    <property type="component" value="Unassembled WGS sequence"/>
</dbReference>
<evidence type="ECO:0000313" key="1">
    <source>
        <dbReference type="EMBL" id="KAB5587369.1"/>
    </source>
</evidence>
<accession>A0A5N5Q695</accession>
<reference evidence="1 2" key="1">
    <citation type="journal article" date="2019" name="Fungal Biol. Biotechnol.">
        <title>Draft genome sequence of fastidious pathogen Ceratobasidium theobromae, which causes vascular-streak dieback in Theobroma cacao.</title>
        <authorList>
            <person name="Ali S.S."/>
            <person name="Asman A."/>
            <person name="Shao J."/>
            <person name="Firmansyah A.P."/>
            <person name="Susilo A.W."/>
            <person name="Rosmana A."/>
            <person name="McMahon P."/>
            <person name="Junaid M."/>
            <person name="Guest D."/>
            <person name="Kheng T.Y."/>
            <person name="Meinhardt L.W."/>
            <person name="Bailey B.A."/>
        </authorList>
    </citation>
    <scope>NUCLEOTIDE SEQUENCE [LARGE SCALE GENOMIC DNA]</scope>
    <source>
        <strain evidence="1 2">CT2</strain>
    </source>
</reference>
<evidence type="ECO:0000313" key="2">
    <source>
        <dbReference type="Proteomes" id="UP000383932"/>
    </source>
</evidence>
<organism evidence="1 2">
    <name type="scientific">Ceratobasidium theobromae</name>
    <dbReference type="NCBI Taxonomy" id="1582974"/>
    <lineage>
        <taxon>Eukaryota</taxon>
        <taxon>Fungi</taxon>
        <taxon>Dikarya</taxon>
        <taxon>Basidiomycota</taxon>
        <taxon>Agaricomycotina</taxon>
        <taxon>Agaricomycetes</taxon>
        <taxon>Cantharellales</taxon>
        <taxon>Ceratobasidiaceae</taxon>
        <taxon>Ceratobasidium</taxon>
    </lineage>
</organism>
<dbReference type="EMBL" id="SSOP01001167">
    <property type="protein sequence ID" value="KAB5587369.1"/>
    <property type="molecule type" value="Genomic_DNA"/>
</dbReference>
<sequence>MQNSARSAGPPASIAVAHRGWFAREWMPERNYEVRQNVTIDDLRRMFAEQAESKGQAKLFKHRCTPVPPTLPTKRPHLESTARMSLYSLPNPQITTIDSQQFLIAQSTSQLPRQSIDRLIMPSQHSPLFLGRTSSLSAQSMSFGVHHVSTELHHPLPIHATKFAQFVTSLDTPRSPMSIPQRPIAPRRSSAQILAAMAMKFQA</sequence>
<dbReference type="OrthoDB" id="3249543at2759"/>
<name>A0A5N5Q695_9AGAM</name>
<protein>
    <submittedName>
        <fullName evidence="1">Uncharacterized protein</fullName>
    </submittedName>
</protein>
<dbReference type="AlphaFoldDB" id="A0A5N5Q695"/>
<proteinExistence type="predicted"/>
<keyword evidence="2" id="KW-1185">Reference proteome</keyword>
<gene>
    <name evidence="1" type="ORF">CTheo_9195</name>
</gene>